<dbReference type="Gene3D" id="3.70.10.10">
    <property type="match status" value="1"/>
</dbReference>
<name>A0A0B4ZSS6_SUHV</name>
<evidence type="ECO:0000256" key="4">
    <source>
        <dbReference type="ARBA" id="ARBA00022562"/>
    </source>
</evidence>
<dbReference type="SUPFAM" id="SSF55979">
    <property type="entry name" value="DNA clamp"/>
    <property type="match status" value="2"/>
</dbReference>
<comment type="function">
    <text evidence="7">Plays an essential role in viral DNA replication by acting as the polymerase accessory subunit. Associates with the viral polymerase to increase its processivity and forms high-affinity direct interactions with DNA. Facilitates the origin-binding protein loading onto DNA thus increasing its ability to assemble into a functional complex capable of unwinding duplex DNA.</text>
</comment>
<comment type="similarity">
    <text evidence="2">Belongs to the herpesviridae DNA polymerase processivity factor family.</text>
</comment>
<sequence>MSLFDDGLEDLDRHPTHAHHPAQVIHDGPFVLEDGEPLQRTGMLVLSDEHLEHARAAIAPLAAHLAHAFLVFSEAGLLVHASVRGEQVYVTLAPDQFSTFVWSGPQAVFLGNVDGSGGVLDALKVDRRRTVFNVTFEVYGAFPARLLTRRAYFADAGLLAAGPGSPSVACVYKHEFNDYCIMLPSRAPDVSLTLSRPQVAKLAAVAKGAAAGTTFALARGLDFSVSSSAGVVTFPARDHDGTAVLERASRRRQGVDAVGATEPFAMTLEAAHGLLTLLQRLRAGNAELTFNFFTTPRQAPLFSVTTCGPVRATTFFFCAPADPATVPAAPGGAAATVAAACGAGASAASPAAGDKRPAAPRMYTPIAKRPRTASGEGGHAYGDLF</sequence>
<dbReference type="GO" id="GO:0042025">
    <property type="term" value="C:host cell nucleus"/>
    <property type="evidence" value="ECO:0007669"/>
    <property type="project" value="UniProtKB-SubCell"/>
</dbReference>
<dbReference type="Pfam" id="PF02282">
    <property type="entry name" value="Herpes_UL42"/>
    <property type="match status" value="1"/>
</dbReference>
<evidence type="ECO:0000256" key="3">
    <source>
        <dbReference type="ARBA" id="ARBA00015068"/>
    </source>
</evidence>
<evidence type="ECO:0000256" key="9">
    <source>
        <dbReference type="ARBA" id="ARBA00032287"/>
    </source>
</evidence>
<dbReference type="InterPro" id="IPR046938">
    <property type="entry name" value="DNA_clamp_sf"/>
</dbReference>
<evidence type="ECO:0000256" key="2">
    <source>
        <dbReference type="ARBA" id="ARBA00008362"/>
    </source>
</evidence>
<dbReference type="GO" id="GO:0006260">
    <property type="term" value="P:DNA replication"/>
    <property type="evidence" value="ECO:0007669"/>
    <property type="project" value="UniProtKB-KW"/>
</dbReference>
<evidence type="ECO:0000256" key="7">
    <source>
        <dbReference type="ARBA" id="ARBA00024645"/>
    </source>
</evidence>
<evidence type="ECO:0000313" key="11">
    <source>
        <dbReference type="Proteomes" id="UP000119561"/>
    </source>
</evidence>
<dbReference type="EMBL" id="KM061380">
    <property type="protein sequence ID" value="AJD79510.1"/>
    <property type="molecule type" value="Genomic_DNA"/>
</dbReference>
<proteinExistence type="inferred from homology"/>
<dbReference type="Proteomes" id="UP000119561">
    <property type="component" value="Segment"/>
</dbReference>
<accession>A0A0B4ZSS6</accession>
<dbReference type="GO" id="GO:0003677">
    <property type="term" value="F:DNA binding"/>
    <property type="evidence" value="ECO:0007669"/>
    <property type="project" value="UniProtKB-KW"/>
</dbReference>
<organism evidence="10 11">
    <name type="scientific">Suid herpesvirus 1</name>
    <name type="common">SuHV-1</name>
    <name type="synonym">Pseudorabies virus</name>
    <dbReference type="NCBI Taxonomy" id="10345"/>
    <lineage>
        <taxon>Viruses</taxon>
        <taxon>Duplodnaviria</taxon>
        <taxon>Heunggongvirae</taxon>
        <taxon>Peploviricota</taxon>
        <taxon>Herviviricetes</taxon>
        <taxon>Herpesvirales</taxon>
        <taxon>Orthoherpesviridae</taxon>
        <taxon>Alphaherpesvirinae</taxon>
        <taxon>Varicellovirus</taxon>
        <taxon>Varicellovirus suidalpha1</taxon>
    </lineage>
</organism>
<reference evidence="10 11" key="1">
    <citation type="submission" date="2014-06" db="EMBL/GenBank/DDBJ databases">
        <title>Comparetive analysis of the highly pathogenic variant of pseudorabies virus strain ZJ01.</title>
        <authorList>
            <person name="Gu Z."/>
            <person name="Dong J."/>
            <person name="Sun H."/>
            <person name="Yang W."/>
            <person name="Hou C."/>
            <person name="Bai J."/>
            <person name="Jiang P."/>
        </authorList>
    </citation>
    <scope>NUCLEOTIDE SEQUENCE [LARGE SCALE GENOMIC DNA]</scope>
    <source>
        <strain evidence="10">ZJ01</strain>
    </source>
</reference>
<comment type="subcellular location">
    <subcellularLocation>
        <location evidence="1">Host nucleus</location>
    </subcellularLocation>
</comment>
<comment type="subunit">
    <text evidence="8">Interacts with the DNA polymerase catalytic subunit. Interacts with the origin-binding protein.</text>
</comment>
<keyword evidence="5" id="KW-0235">DNA replication</keyword>
<evidence type="ECO:0000256" key="1">
    <source>
        <dbReference type="ARBA" id="ARBA00004147"/>
    </source>
</evidence>
<keyword evidence="6" id="KW-0238">DNA-binding</keyword>
<evidence type="ECO:0000256" key="5">
    <source>
        <dbReference type="ARBA" id="ARBA00022705"/>
    </source>
</evidence>
<evidence type="ECO:0000256" key="6">
    <source>
        <dbReference type="ARBA" id="ARBA00023125"/>
    </source>
</evidence>
<dbReference type="InterPro" id="IPR003202">
    <property type="entry name" value="Herpes_UL42"/>
</dbReference>
<evidence type="ECO:0000313" key="10">
    <source>
        <dbReference type="EMBL" id="AJD79510.1"/>
    </source>
</evidence>
<keyword evidence="4" id="KW-1048">Host nucleus</keyword>
<evidence type="ECO:0000256" key="8">
    <source>
        <dbReference type="ARBA" id="ARBA00025824"/>
    </source>
</evidence>
<protein>
    <recommendedName>
        <fullName evidence="3">DNA polymerase processivity factor</fullName>
    </recommendedName>
    <alternativeName>
        <fullName evidence="9">Polymerase accessory protein</fullName>
    </alternativeName>
</protein>